<keyword evidence="2" id="KW-1185">Reference proteome</keyword>
<gene>
    <name evidence="1" type="ORF">JAAARDRAFT_38253</name>
</gene>
<name>A0A067PL60_9AGAM</name>
<dbReference type="HOGENOM" id="CLU_065389_3_1_1"/>
<dbReference type="Proteomes" id="UP000027265">
    <property type="component" value="Unassembled WGS sequence"/>
</dbReference>
<dbReference type="InParanoid" id="A0A067PL60"/>
<dbReference type="OrthoDB" id="5537330at2759"/>
<reference evidence="2" key="1">
    <citation type="journal article" date="2014" name="Proc. Natl. Acad. Sci. U.S.A.">
        <title>Extensive sampling of basidiomycete genomes demonstrates inadequacy of the white-rot/brown-rot paradigm for wood decay fungi.</title>
        <authorList>
            <person name="Riley R."/>
            <person name="Salamov A.A."/>
            <person name="Brown D.W."/>
            <person name="Nagy L.G."/>
            <person name="Floudas D."/>
            <person name="Held B.W."/>
            <person name="Levasseur A."/>
            <person name="Lombard V."/>
            <person name="Morin E."/>
            <person name="Otillar R."/>
            <person name="Lindquist E.A."/>
            <person name="Sun H."/>
            <person name="LaButti K.M."/>
            <person name="Schmutz J."/>
            <person name="Jabbour D."/>
            <person name="Luo H."/>
            <person name="Baker S.E."/>
            <person name="Pisabarro A.G."/>
            <person name="Walton J.D."/>
            <person name="Blanchette R.A."/>
            <person name="Henrissat B."/>
            <person name="Martin F."/>
            <person name="Cullen D."/>
            <person name="Hibbett D.S."/>
            <person name="Grigoriev I.V."/>
        </authorList>
    </citation>
    <scope>NUCLEOTIDE SEQUENCE [LARGE SCALE GENOMIC DNA]</scope>
    <source>
        <strain evidence="2">MUCL 33604</strain>
    </source>
</reference>
<protein>
    <recommendedName>
        <fullName evidence="3">Carboxymuconolactone decarboxylase-like domain-containing protein</fullName>
    </recommendedName>
</protein>
<dbReference type="PANTHER" id="PTHR28180:SF2">
    <property type="entry name" value="PEROXISOMAL PROTEIN 2"/>
    <property type="match status" value="1"/>
</dbReference>
<evidence type="ECO:0000313" key="2">
    <source>
        <dbReference type="Proteomes" id="UP000027265"/>
    </source>
</evidence>
<sequence length="267" mass="29689">MVSDSHSFPRSVRIDISTVVIAVRQIRTMADLAKPDLLLRLKGLFPSSSSVSTAQSYLQSPWYFIAAIVFASYNSPEAIPAVFEYALSDLKAIGATEEEMLLLVRKMRDALFKSGILVGFPKAINGLVALLGATPENLRDEEPLRDVTLPVDEWTKQGQKYFNETYGETAEPTQKLLTSIYPDFGFFCITHAYGYTYSFSPYISGLENSYIMLASNIAMDVPRQIEWHLKGSVRNGGTSEQVRAVREIAIEVAKAAGGFWKNEIPQL</sequence>
<dbReference type="SUPFAM" id="SSF69118">
    <property type="entry name" value="AhpD-like"/>
    <property type="match status" value="1"/>
</dbReference>
<accession>A0A067PL60</accession>
<dbReference type="Gene3D" id="1.20.1290.10">
    <property type="entry name" value="AhpD-like"/>
    <property type="match status" value="1"/>
</dbReference>
<proteinExistence type="predicted"/>
<evidence type="ECO:0008006" key="3">
    <source>
        <dbReference type="Google" id="ProtNLM"/>
    </source>
</evidence>
<dbReference type="InterPro" id="IPR052999">
    <property type="entry name" value="PTS1_Protein"/>
</dbReference>
<dbReference type="STRING" id="933084.A0A067PL60"/>
<dbReference type="EMBL" id="KL197728">
    <property type="protein sequence ID" value="KDQ54570.1"/>
    <property type="molecule type" value="Genomic_DNA"/>
</dbReference>
<evidence type="ECO:0000313" key="1">
    <source>
        <dbReference type="EMBL" id="KDQ54570.1"/>
    </source>
</evidence>
<dbReference type="AlphaFoldDB" id="A0A067PL60"/>
<dbReference type="InterPro" id="IPR029032">
    <property type="entry name" value="AhpD-like"/>
</dbReference>
<dbReference type="PANTHER" id="PTHR28180">
    <property type="entry name" value="CONSERVED MITOCHONDRIAL PROTEIN-RELATED"/>
    <property type="match status" value="1"/>
</dbReference>
<organism evidence="1 2">
    <name type="scientific">Jaapia argillacea MUCL 33604</name>
    <dbReference type="NCBI Taxonomy" id="933084"/>
    <lineage>
        <taxon>Eukaryota</taxon>
        <taxon>Fungi</taxon>
        <taxon>Dikarya</taxon>
        <taxon>Basidiomycota</taxon>
        <taxon>Agaricomycotina</taxon>
        <taxon>Agaricomycetes</taxon>
        <taxon>Agaricomycetidae</taxon>
        <taxon>Jaapiales</taxon>
        <taxon>Jaapiaceae</taxon>
        <taxon>Jaapia</taxon>
    </lineage>
</organism>